<keyword evidence="4" id="KW-1185">Reference proteome</keyword>
<gene>
    <name evidence="3" type="ORF">scyTo_0014178</name>
</gene>
<feature type="compositionally biased region" description="Polar residues" evidence="1">
    <location>
        <begin position="39"/>
        <end position="60"/>
    </location>
</feature>
<dbReference type="Pfam" id="PF12348">
    <property type="entry name" value="CLASP_N"/>
    <property type="match status" value="1"/>
</dbReference>
<dbReference type="PANTHER" id="PTHR21567:SF42">
    <property type="entry name" value="TOG ARRAY REGULATOR OF AXONEMAL MICROTUBULES PROTEIN 2"/>
    <property type="match status" value="1"/>
</dbReference>
<dbReference type="AlphaFoldDB" id="A0A401NHX9"/>
<dbReference type="GO" id="GO:0008017">
    <property type="term" value="F:microtubule binding"/>
    <property type="evidence" value="ECO:0007669"/>
    <property type="project" value="TreeGrafter"/>
</dbReference>
<feature type="compositionally biased region" description="Basic and acidic residues" evidence="1">
    <location>
        <begin position="449"/>
        <end position="460"/>
    </location>
</feature>
<dbReference type="Proteomes" id="UP000288216">
    <property type="component" value="Unassembled WGS sequence"/>
</dbReference>
<feature type="compositionally biased region" description="Polar residues" evidence="1">
    <location>
        <begin position="386"/>
        <end position="395"/>
    </location>
</feature>
<dbReference type="SUPFAM" id="SSF48371">
    <property type="entry name" value="ARM repeat"/>
    <property type="match status" value="1"/>
</dbReference>
<proteinExistence type="predicted"/>
<dbReference type="InterPro" id="IPR011989">
    <property type="entry name" value="ARM-like"/>
</dbReference>
<feature type="region of interest" description="Disordered" evidence="1">
    <location>
        <begin position="230"/>
        <end position="287"/>
    </location>
</feature>
<feature type="compositionally biased region" description="Polar residues" evidence="1">
    <location>
        <begin position="339"/>
        <end position="363"/>
    </location>
</feature>
<feature type="compositionally biased region" description="Low complexity" evidence="1">
    <location>
        <begin position="313"/>
        <end position="323"/>
    </location>
</feature>
<dbReference type="GO" id="GO:0005929">
    <property type="term" value="C:cilium"/>
    <property type="evidence" value="ECO:0007669"/>
    <property type="project" value="TreeGrafter"/>
</dbReference>
<comment type="caution">
    <text evidence="3">The sequence shown here is derived from an EMBL/GenBank/DDBJ whole genome shotgun (WGS) entry which is preliminary data.</text>
</comment>
<feature type="compositionally biased region" description="Polar residues" evidence="1">
    <location>
        <begin position="403"/>
        <end position="413"/>
    </location>
</feature>
<feature type="region of interest" description="Disordered" evidence="1">
    <location>
        <begin position="1"/>
        <end position="66"/>
    </location>
</feature>
<dbReference type="InterPro" id="IPR016024">
    <property type="entry name" value="ARM-type_fold"/>
</dbReference>
<organism evidence="3 4">
    <name type="scientific">Scyliorhinus torazame</name>
    <name type="common">Cloudy catshark</name>
    <name type="synonym">Catulus torazame</name>
    <dbReference type="NCBI Taxonomy" id="75743"/>
    <lineage>
        <taxon>Eukaryota</taxon>
        <taxon>Metazoa</taxon>
        <taxon>Chordata</taxon>
        <taxon>Craniata</taxon>
        <taxon>Vertebrata</taxon>
        <taxon>Chondrichthyes</taxon>
        <taxon>Elasmobranchii</taxon>
        <taxon>Galeomorphii</taxon>
        <taxon>Galeoidea</taxon>
        <taxon>Carcharhiniformes</taxon>
        <taxon>Scyliorhinidae</taxon>
        <taxon>Scyliorhinus</taxon>
    </lineage>
</organism>
<dbReference type="Gene3D" id="1.25.10.10">
    <property type="entry name" value="Leucine-rich Repeat Variant"/>
    <property type="match status" value="2"/>
</dbReference>
<name>A0A401NHX9_SCYTO</name>
<protein>
    <recommendedName>
        <fullName evidence="2">TOG domain-containing protein</fullName>
    </recommendedName>
</protein>
<feature type="region of interest" description="Disordered" evidence="1">
    <location>
        <begin position="448"/>
        <end position="504"/>
    </location>
</feature>
<evidence type="ECO:0000313" key="4">
    <source>
        <dbReference type="Proteomes" id="UP000288216"/>
    </source>
</evidence>
<dbReference type="GO" id="GO:0005881">
    <property type="term" value="C:cytoplasmic microtubule"/>
    <property type="evidence" value="ECO:0007669"/>
    <property type="project" value="TreeGrafter"/>
</dbReference>
<feature type="region of interest" description="Disordered" evidence="1">
    <location>
        <begin position="313"/>
        <end position="413"/>
    </location>
</feature>
<dbReference type="SMART" id="SM01349">
    <property type="entry name" value="TOG"/>
    <property type="match status" value="2"/>
</dbReference>
<evidence type="ECO:0000259" key="2">
    <source>
        <dbReference type="SMART" id="SM01349"/>
    </source>
</evidence>
<feature type="domain" description="TOG" evidence="2">
    <location>
        <begin position="596"/>
        <end position="834"/>
    </location>
</feature>
<evidence type="ECO:0000313" key="3">
    <source>
        <dbReference type="EMBL" id="GCB60474.1"/>
    </source>
</evidence>
<feature type="compositionally biased region" description="Basic and acidic residues" evidence="1">
    <location>
        <begin position="481"/>
        <end position="504"/>
    </location>
</feature>
<dbReference type="STRING" id="75743.A0A401NHX9"/>
<evidence type="ECO:0000256" key="1">
    <source>
        <dbReference type="SAM" id="MobiDB-lite"/>
    </source>
</evidence>
<dbReference type="InterPro" id="IPR034085">
    <property type="entry name" value="TOG"/>
</dbReference>
<dbReference type="InterPro" id="IPR024395">
    <property type="entry name" value="CLASP_N_dom"/>
</dbReference>
<dbReference type="OMA" id="PIRDRPA"/>
<accession>A0A401NHX9</accession>
<dbReference type="GO" id="GO:0000226">
    <property type="term" value="P:microtubule cytoskeleton organization"/>
    <property type="evidence" value="ECO:0007669"/>
    <property type="project" value="TreeGrafter"/>
</dbReference>
<dbReference type="PANTHER" id="PTHR21567">
    <property type="entry name" value="CLASP"/>
    <property type="match status" value="1"/>
</dbReference>
<reference evidence="3 4" key="1">
    <citation type="journal article" date="2018" name="Nat. Ecol. Evol.">
        <title>Shark genomes provide insights into elasmobranch evolution and the origin of vertebrates.</title>
        <authorList>
            <person name="Hara Y"/>
            <person name="Yamaguchi K"/>
            <person name="Onimaru K"/>
            <person name="Kadota M"/>
            <person name="Koyanagi M"/>
            <person name="Keeley SD"/>
            <person name="Tatsumi K"/>
            <person name="Tanaka K"/>
            <person name="Motone F"/>
            <person name="Kageyama Y"/>
            <person name="Nozu R"/>
            <person name="Adachi N"/>
            <person name="Nishimura O"/>
            <person name="Nakagawa R"/>
            <person name="Tanegashima C"/>
            <person name="Kiyatake I"/>
            <person name="Matsumoto R"/>
            <person name="Murakumo K"/>
            <person name="Nishida K"/>
            <person name="Terakita A"/>
            <person name="Kuratani S"/>
            <person name="Sato K"/>
            <person name="Hyodo S Kuraku.S."/>
        </authorList>
    </citation>
    <scope>NUCLEOTIDE SEQUENCE [LARGE SCALE GENOMIC DNA]</scope>
</reference>
<sequence length="1113" mass="123556">MKEVREGSEVCKQQEQMIVEQGVTEPSGNIEDSAGPAQWHSQMASSPQSFEKSGIEQTPDMSGDFTEGQYGGPMTVYCGPIRNNEAAFKLIRSNSVDSSLHLQTGGWLSKGKAFLQSSLNFPLKKTCFVKSTEGGQQSAGGWLLDSNDFYHLFDGSRSQAASHVHGYSVKLDWADSEADGGHPFLDTLQLKNKLKRQMSEILPQKSPFETILPLKPPLSRSASQRLLKAMRPIPPIETRVSSQTNGALDKDLPSNDESEEASTGDLAGCPSTEAGERHTEPVTVPEEVKISLQQLRSSAEKKRKLLGASLSQSSFKLPSSDLSTFHPQLSRPEKPEVLVQTSHLTMSTSETDSVSQGPSSGSDEQGPPLSVAIEADCGTELEETKSMNQVKSSPTTEEEVSWDDTSAPQTKNCLSAAEHCTVQSTPSEKDKGEGSLLSRTMVISFRLSTKTDPDVSRQESVEDEETENEERLCHMTISKSAQEKMRQKRREEMEQRQQQKARELTQQLRDRLQEIDPRSNSLPVPELLSSKVFSKASLTASLNNGSSLRKRINRPSLPNIPNIMQTYNMPRHLSAHSLPGFPLDFPDGDEEMDEEESLEMKSFSRQEQGLAEALKLLANNDWEMKRKGLSSVRRLAHFHQELLLTRLHPVCLAVTKEVNNLRSKVARSAILSLSELLSQLKRNMDQEVDEVTRILLHKTGDSNEFIREEAVKALAIMAKSVSPSRALTALIAGGLNHRNPNVRRCTAENLLCVAEQLGAERLLSGTKDNTDQIVQTMVKFSQDGNQETRFYGRKALNILASHPEFERYMERSLLSQDLHHVITAIKQRGLGDVSSDPYLLKGKNSRVNSSSNCLENLSNTGRGELDTPWQQRLMIHRPTVRSKEAVEQVKQLNKLLSAKEFQERTQGISLLLQHCETNPGFVTSNIVNIFDAFTPRLQDSNKKVNQFALQSMATMIPALKDDLHRVLHSTVTVVTDNLNSKNVGIYNTAVHVIDTLIDHLDNLLLLQPFTSRVQFISGRAMHDITERLAVLVLSVYHRKPQAVERYVLPVLWYLLGNMTGSGVIKGGSGNVRAVTAKLAASLHQQMGAGLQEYASSQPAHVIKMLRELTGKEL</sequence>
<dbReference type="EMBL" id="BFAA01007511">
    <property type="protein sequence ID" value="GCB60474.1"/>
    <property type="molecule type" value="Genomic_DNA"/>
</dbReference>
<dbReference type="OrthoDB" id="63891at2759"/>
<feature type="domain" description="TOG" evidence="2">
    <location>
        <begin position="881"/>
        <end position="1113"/>
    </location>
</feature>